<dbReference type="EMBL" id="LSRX01000079">
    <property type="protein sequence ID" value="OLQ10377.1"/>
    <property type="molecule type" value="Genomic_DNA"/>
</dbReference>
<name>A0A1Q9ESI4_SYMMI</name>
<feature type="compositionally biased region" description="Acidic residues" evidence="1">
    <location>
        <begin position="1"/>
        <end position="10"/>
    </location>
</feature>
<evidence type="ECO:0000256" key="1">
    <source>
        <dbReference type="SAM" id="MobiDB-lite"/>
    </source>
</evidence>
<keyword evidence="3" id="KW-1185">Reference proteome</keyword>
<organism evidence="2 3">
    <name type="scientific">Symbiodinium microadriaticum</name>
    <name type="common">Dinoflagellate</name>
    <name type="synonym">Zooxanthella microadriatica</name>
    <dbReference type="NCBI Taxonomy" id="2951"/>
    <lineage>
        <taxon>Eukaryota</taxon>
        <taxon>Sar</taxon>
        <taxon>Alveolata</taxon>
        <taxon>Dinophyceae</taxon>
        <taxon>Suessiales</taxon>
        <taxon>Symbiodiniaceae</taxon>
        <taxon>Symbiodinium</taxon>
    </lineage>
</organism>
<evidence type="ECO:0000313" key="3">
    <source>
        <dbReference type="Proteomes" id="UP000186817"/>
    </source>
</evidence>
<dbReference type="AlphaFoldDB" id="A0A1Q9ESI4"/>
<reference evidence="2 3" key="1">
    <citation type="submission" date="2016-02" db="EMBL/GenBank/DDBJ databases">
        <title>Genome analysis of coral dinoflagellate symbionts highlights evolutionary adaptations to a symbiotic lifestyle.</title>
        <authorList>
            <person name="Aranda M."/>
            <person name="Li Y."/>
            <person name="Liew Y.J."/>
            <person name="Baumgarten S."/>
            <person name="Simakov O."/>
            <person name="Wilson M."/>
            <person name="Piel J."/>
            <person name="Ashoor H."/>
            <person name="Bougouffa S."/>
            <person name="Bajic V.B."/>
            <person name="Ryu T."/>
            <person name="Ravasi T."/>
            <person name="Bayer T."/>
            <person name="Micklem G."/>
            <person name="Kim H."/>
            <person name="Bhak J."/>
            <person name="Lajeunesse T.C."/>
            <person name="Voolstra C.R."/>
        </authorList>
    </citation>
    <scope>NUCLEOTIDE SEQUENCE [LARGE SCALE GENOMIC DNA]</scope>
    <source>
        <strain evidence="2 3">CCMP2467</strain>
    </source>
</reference>
<feature type="compositionally biased region" description="Basic and acidic residues" evidence="1">
    <location>
        <begin position="11"/>
        <end position="20"/>
    </location>
</feature>
<accession>A0A1Q9ESI4</accession>
<protein>
    <submittedName>
        <fullName evidence="2">Uncharacterized protein</fullName>
    </submittedName>
</protein>
<comment type="caution">
    <text evidence="2">The sequence shown here is derived from an EMBL/GenBank/DDBJ whole genome shotgun (WGS) entry which is preliminary data.</text>
</comment>
<evidence type="ECO:0000313" key="2">
    <source>
        <dbReference type="EMBL" id="OLQ10377.1"/>
    </source>
</evidence>
<gene>
    <name evidence="2" type="ORF">AK812_SmicGene5883</name>
</gene>
<feature type="compositionally biased region" description="Basic and acidic residues" evidence="1">
    <location>
        <begin position="94"/>
        <end position="103"/>
    </location>
</feature>
<sequence length="191" mass="21344">MEPAPMDDEDKGEKHSEKRPKASVTAKHGSTSVAQDRGSAFQRGNVAKKNPAEKKRAVQRLKAALQPAMSRSRQVVQRLKAVKKEPGSQNQSVKHGDVKKGMENECWEPGSQKQAVKRGDVVKKAATSYQLRKEKVHRRHVEQEIKILSEIANYRSISQAPWARVLKSGLPDGYKIGTEVDVLQEEAEVWA</sequence>
<dbReference type="Proteomes" id="UP000186817">
    <property type="component" value="Unassembled WGS sequence"/>
</dbReference>
<feature type="region of interest" description="Disordered" evidence="1">
    <location>
        <begin position="1"/>
        <end position="120"/>
    </location>
</feature>
<proteinExistence type="predicted"/>